<feature type="region of interest" description="Disordered" evidence="1">
    <location>
        <begin position="94"/>
        <end position="125"/>
    </location>
</feature>
<dbReference type="Gene3D" id="1.10.10.60">
    <property type="entry name" value="Homeodomain-like"/>
    <property type="match status" value="1"/>
</dbReference>
<dbReference type="SUPFAM" id="SSF46689">
    <property type="entry name" value="Homeodomain-like"/>
    <property type="match status" value="1"/>
</dbReference>
<dbReference type="InterPro" id="IPR001005">
    <property type="entry name" value="SANT/Myb"/>
</dbReference>
<feature type="compositionally biased region" description="Basic and acidic residues" evidence="1">
    <location>
        <begin position="338"/>
        <end position="347"/>
    </location>
</feature>
<dbReference type="GO" id="GO:0070898">
    <property type="term" value="P:RNA polymerase III preinitiation complex assembly"/>
    <property type="evidence" value="ECO:0007669"/>
    <property type="project" value="TreeGrafter"/>
</dbReference>
<dbReference type="OrthoDB" id="272624at2759"/>
<name>A0A6G1GYY4_9PEZI</name>
<dbReference type="EMBL" id="ML977159">
    <property type="protein sequence ID" value="KAF1986024.1"/>
    <property type="molecule type" value="Genomic_DNA"/>
</dbReference>
<organism evidence="3 4">
    <name type="scientific">Aulographum hederae CBS 113979</name>
    <dbReference type="NCBI Taxonomy" id="1176131"/>
    <lineage>
        <taxon>Eukaryota</taxon>
        <taxon>Fungi</taxon>
        <taxon>Dikarya</taxon>
        <taxon>Ascomycota</taxon>
        <taxon>Pezizomycotina</taxon>
        <taxon>Dothideomycetes</taxon>
        <taxon>Pleosporomycetidae</taxon>
        <taxon>Aulographales</taxon>
        <taxon>Aulographaceae</taxon>
    </lineage>
</organism>
<feature type="compositionally biased region" description="Basic and acidic residues" evidence="1">
    <location>
        <begin position="291"/>
        <end position="307"/>
    </location>
</feature>
<feature type="region of interest" description="Disordered" evidence="1">
    <location>
        <begin position="1"/>
        <end position="44"/>
    </location>
</feature>
<dbReference type="GO" id="GO:0000126">
    <property type="term" value="C:transcription factor TFIIIB complex"/>
    <property type="evidence" value="ECO:0007669"/>
    <property type="project" value="TreeGrafter"/>
</dbReference>
<evidence type="ECO:0000313" key="4">
    <source>
        <dbReference type="Proteomes" id="UP000800041"/>
    </source>
</evidence>
<evidence type="ECO:0000256" key="1">
    <source>
        <dbReference type="SAM" id="MobiDB-lite"/>
    </source>
</evidence>
<dbReference type="CDD" id="cd00167">
    <property type="entry name" value="SANT"/>
    <property type="match status" value="1"/>
</dbReference>
<dbReference type="PANTHER" id="PTHR22929">
    <property type="entry name" value="RNA POLYMERASE III TRANSCRIPTION INITIATION FACTOR B"/>
    <property type="match status" value="1"/>
</dbReference>
<accession>A0A6G1GYY4</accession>
<feature type="domain" description="SANT" evidence="2">
    <location>
        <begin position="187"/>
        <end position="238"/>
    </location>
</feature>
<reference evidence="3" key="1">
    <citation type="journal article" date="2020" name="Stud. Mycol.">
        <title>101 Dothideomycetes genomes: a test case for predicting lifestyles and emergence of pathogens.</title>
        <authorList>
            <person name="Haridas S."/>
            <person name="Albert R."/>
            <person name="Binder M."/>
            <person name="Bloem J."/>
            <person name="Labutti K."/>
            <person name="Salamov A."/>
            <person name="Andreopoulos B."/>
            <person name="Baker S."/>
            <person name="Barry K."/>
            <person name="Bills G."/>
            <person name="Bluhm B."/>
            <person name="Cannon C."/>
            <person name="Castanera R."/>
            <person name="Culley D."/>
            <person name="Daum C."/>
            <person name="Ezra D."/>
            <person name="Gonzalez J."/>
            <person name="Henrissat B."/>
            <person name="Kuo A."/>
            <person name="Liang C."/>
            <person name="Lipzen A."/>
            <person name="Lutzoni F."/>
            <person name="Magnuson J."/>
            <person name="Mondo S."/>
            <person name="Nolan M."/>
            <person name="Ohm R."/>
            <person name="Pangilinan J."/>
            <person name="Park H.-J."/>
            <person name="Ramirez L."/>
            <person name="Alfaro M."/>
            <person name="Sun H."/>
            <person name="Tritt A."/>
            <person name="Yoshinaga Y."/>
            <person name="Zwiers L.-H."/>
            <person name="Turgeon B."/>
            <person name="Goodwin S."/>
            <person name="Spatafora J."/>
            <person name="Crous P."/>
            <person name="Grigoriev I."/>
        </authorList>
    </citation>
    <scope>NUCLEOTIDE SEQUENCE</scope>
    <source>
        <strain evidence="3">CBS 113979</strain>
    </source>
</reference>
<feature type="compositionally biased region" description="Acidic residues" evidence="1">
    <location>
        <begin position="104"/>
        <end position="115"/>
    </location>
</feature>
<dbReference type="Proteomes" id="UP000800041">
    <property type="component" value="Unassembled WGS sequence"/>
</dbReference>
<evidence type="ECO:0000313" key="3">
    <source>
        <dbReference type="EMBL" id="KAF1986024.1"/>
    </source>
</evidence>
<protein>
    <recommendedName>
        <fullName evidence="2">SANT domain-containing protein</fullName>
    </recommendedName>
</protein>
<dbReference type="PROSITE" id="PS51293">
    <property type="entry name" value="SANT"/>
    <property type="match status" value="1"/>
</dbReference>
<feature type="region of interest" description="Disordered" evidence="1">
    <location>
        <begin position="291"/>
        <end position="347"/>
    </location>
</feature>
<keyword evidence="4" id="KW-1185">Reference proteome</keyword>
<feature type="compositionally biased region" description="Basic residues" evidence="1">
    <location>
        <begin position="328"/>
        <end position="337"/>
    </location>
</feature>
<feature type="compositionally biased region" description="Acidic residues" evidence="1">
    <location>
        <begin position="1"/>
        <end position="18"/>
    </location>
</feature>
<proteinExistence type="predicted"/>
<dbReference type="AlphaFoldDB" id="A0A6G1GYY4"/>
<dbReference type="InterPro" id="IPR039467">
    <property type="entry name" value="TFIIIB_B''_Myb"/>
</dbReference>
<feature type="compositionally biased region" description="Basic and acidic residues" evidence="1">
    <location>
        <begin position="26"/>
        <end position="44"/>
    </location>
</feature>
<dbReference type="InterPro" id="IPR017884">
    <property type="entry name" value="SANT_dom"/>
</dbReference>
<dbReference type="PANTHER" id="PTHR22929:SF0">
    <property type="entry name" value="TRANSCRIPTION FACTOR TFIIIB COMPONENT B'' HOMOLOG"/>
    <property type="match status" value="1"/>
</dbReference>
<dbReference type="GO" id="GO:0001156">
    <property type="term" value="F:TFIIIC-class transcription factor complex binding"/>
    <property type="evidence" value="ECO:0007669"/>
    <property type="project" value="TreeGrafter"/>
</dbReference>
<dbReference type="Pfam" id="PF15963">
    <property type="entry name" value="Myb_DNA-bind_7"/>
    <property type="match status" value="1"/>
</dbReference>
<evidence type="ECO:0000259" key="2">
    <source>
        <dbReference type="PROSITE" id="PS51293"/>
    </source>
</evidence>
<dbReference type="SMART" id="SM00717">
    <property type="entry name" value="SANT"/>
    <property type="match status" value="1"/>
</dbReference>
<sequence>MGGAADDAEEDAEGDDAEPAPKRRKWEREATPKENETKTVDEEKVRMSELTKDIKIGQLGWAEMEMRKVNWKEVAMKKKLDKEIRRREIEADLAKARKQALQDSSDEEIEEEDNSADATRFPATRINEAGEIEVLDGSHAIDRERMADMSIENLEEVDHNDVTNLVNKHSYMNSRSRDPMKRAGAVARTKTWSEEETERFFEALSTYGTDFGMLADAMPGRTRDQVKRKFNTEDKKDSARVTRAMRDRTAPMNIERFEQAKGRTLPDPQIVYRKLKAKEAKKMVEILAAEEAKKERERQERVARGEEPAAEGDEAALENAAAAAGGKKEKRTRKRKEKERAAIRGGEEVEVLATIED</sequence>
<gene>
    <name evidence="3" type="ORF">K402DRAFT_333595</name>
</gene>
<dbReference type="InterPro" id="IPR009057">
    <property type="entry name" value="Homeodomain-like_sf"/>
</dbReference>